<evidence type="ECO:0000256" key="1">
    <source>
        <dbReference type="SAM" id="Phobius"/>
    </source>
</evidence>
<dbReference type="HOGENOM" id="CLU_203259_0_0_3"/>
<organism evidence="2 3">
    <name type="scientific">Prochlorococcus marinus (strain MIT 9303)</name>
    <dbReference type="NCBI Taxonomy" id="59922"/>
    <lineage>
        <taxon>Bacteria</taxon>
        <taxon>Bacillati</taxon>
        <taxon>Cyanobacteriota</taxon>
        <taxon>Cyanophyceae</taxon>
        <taxon>Synechococcales</taxon>
        <taxon>Prochlorococcaceae</taxon>
        <taxon>Prochlorococcus</taxon>
    </lineage>
</organism>
<name>A2C6E1_PROM3</name>
<feature type="transmembrane region" description="Helical" evidence="1">
    <location>
        <begin position="7"/>
        <end position="26"/>
    </location>
</feature>
<evidence type="ECO:0000313" key="3">
    <source>
        <dbReference type="Proteomes" id="UP000002274"/>
    </source>
</evidence>
<protein>
    <submittedName>
        <fullName evidence="2">Membrane protein</fullName>
    </submittedName>
</protein>
<reference evidence="2 3" key="1">
    <citation type="journal article" date="2007" name="PLoS Genet.">
        <title>Patterns and implications of gene gain and loss in the evolution of Prochlorococcus.</title>
        <authorList>
            <person name="Kettler G.C."/>
            <person name="Martiny A.C."/>
            <person name="Huang K."/>
            <person name="Zucker J."/>
            <person name="Coleman M.L."/>
            <person name="Rodrigue S."/>
            <person name="Chen F."/>
            <person name="Lapidus A."/>
            <person name="Ferriera S."/>
            <person name="Johnson J."/>
            <person name="Steglich C."/>
            <person name="Church G.M."/>
            <person name="Richardson P."/>
            <person name="Chisholm S.W."/>
        </authorList>
    </citation>
    <scope>NUCLEOTIDE SEQUENCE [LARGE SCALE GENOMIC DNA]</scope>
    <source>
        <strain evidence="2 3">MIT 9303</strain>
    </source>
</reference>
<sequence>MTTLRRFVAITPLAGAIILPLVVPLSMARLGVGAGVLMTLMVSTIWFVAMLRTAEMPH</sequence>
<accession>A2C6E1</accession>
<dbReference type="RefSeq" id="WP_011824978.1">
    <property type="nucleotide sequence ID" value="NC_008820.1"/>
</dbReference>
<dbReference type="AlphaFoldDB" id="A2C6E1"/>
<proteinExistence type="predicted"/>
<dbReference type="STRING" id="59922.P9303_02981"/>
<feature type="transmembrane region" description="Helical" evidence="1">
    <location>
        <begin position="32"/>
        <end position="51"/>
    </location>
</feature>
<keyword evidence="1" id="KW-0472">Membrane</keyword>
<keyword evidence="1" id="KW-1133">Transmembrane helix</keyword>
<gene>
    <name evidence="2" type="ordered locus">P9303_02981</name>
</gene>
<evidence type="ECO:0000313" key="2">
    <source>
        <dbReference type="EMBL" id="ABM77051.1"/>
    </source>
</evidence>
<dbReference type="Proteomes" id="UP000002274">
    <property type="component" value="Chromosome"/>
</dbReference>
<dbReference type="KEGG" id="pmf:P9303_02981"/>
<dbReference type="EMBL" id="CP000554">
    <property type="protein sequence ID" value="ABM77051.1"/>
    <property type="molecule type" value="Genomic_DNA"/>
</dbReference>
<keyword evidence="1" id="KW-0812">Transmembrane</keyword>